<dbReference type="AlphaFoldDB" id="A0A0H1R8I3"/>
<comment type="caution">
    <text evidence="2">The sequence shown here is derived from an EMBL/GenBank/DDBJ whole genome shotgun (WGS) entry which is preliminary data.</text>
</comment>
<dbReference type="EMBL" id="LCYG01000056">
    <property type="protein sequence ID" value="KLK91359.1"/>
    <property type="molecule type" value="Genomic_DNA"/>
</dbReference>
<dbReference type="GO" id="GO:0008168">
    <property type="term" value="F:methyltransferase activity"/>
    <property type="evidence" value="ECO:0007669"/>
    <property type="project" value="UniProtKB-KW"/>
</dbReference>
<evidence type="ECO:0000259" key="1">
    <source>
        <dbReference type="Pfam" id="PF08242"/>
    </source>
</evidence>
<dbReference type="PATRIC" id="fig|1225564.3.peg.5581"/>
<dbReference type="SUPFAM" id="SSF53335">
    <property type="entry name" value="S-adenosyl-L-methionine-dependent methyltransferases"/>
    <property type="match status" value="1"/>
</dbReference>
<keyword evidence="2" id="KW-0808">Transferase</keyword>
<dbReference type="CDD" id="cd02440">
    <property type="entry name" value="AdoMet_MTases"/>
    <property type="match status" value="1"/>
</dbReference>
<dbReference type="GO" id="GO:0032259">
    <property type="term" value="P:methylation"/>
    <property type="evidence" value="ECO:0007669"/>
    <property type="project" value="UniProtKB-KW"/>
</dbReference>
<gene>
    <name evidence="2" type="ORF">AA309_21170</name>
</gene>
<dbReference type="InterPro" id="IPR013217">
    <property type="entry name" value="Methyltransf_12"/>
</dbReference>
<evidence type="ECO:0000313" key="3">
    <source>
        <dbReference type="Proteomes" id="UP000035489"/>
    </source>
</evidence>
<dbReference type="STRING" id="1225564.AA309_21170"/>
<name>A0A0H1R8I3_9HYPH</name>
<organism evidence="2 3">
    <name type="scientific">Microvirga vignae</name>
    <dbReference type="NCBI Taxonomy" id="1225564"/>
    <lineage>
        <taxon>Bacteria</taxon>
        <taxon>Pseudomonadati</taxon>
        <taxon>Pseudomonadota</taxon>
        <taxon>Alphaproteobacteria</taxon>
        <taxon>Hyphomicrobiales</taxon>
        <taxon>Methylobacteriaceae</taxon>
        <taxon>Microvirga</taxon>
    </lineage>
</organism>
<protein>
    <submittedName>
        <fullName evidence="2">Methyltransferase type 12</fullName>
    </submittedName>
</protein>
<dbReference type="Gene3D" id="3.40.50.150">
    <property type="entry name" value="Vaccinia Virus protein VP39"/>
    <property type="match status" value="1"/>
</dbReference>
<dbReference type="InterPro" id="IPR029063">
    <property type="entry name" value="SAM-dependent_MTases_sf"/>
</dbReference>
<dbReference type="RefSeq" id="WP_047190990.1">
    <property type="nucleotide sequence ID" value="NZ_LCYG01000056.1"/>
</dbReference>
<dbReference type="Proteomes" id="UP000035489">
    <property type="component" value="Unassembled WGS sequence"/>
</dbReference>
<feature type="domain" description="Methyltransferase type 12" evidence="1">
    <location>
        <begin position="60"/>
        <end position="158"/>
    </location>
</feature>
<keyword evidence="3" id="KW-1185">Reference proteome</keyword>
<sequence length="222" mass="24855">MNDQQERAAAAVMAGQAVYTRRTLDLYDLVVLGLSNALIWKCPTRRLLAHYNEYVADTHLDVGVGTGWFLDHCRFPTDRPRITLMDLNPVCLERASARIERYAPKVVRANVLEPFELETGPFDSIGLNYLLHCLPGALERKAVVFDHLKPFLAPGGVVFGSTLLAEGVERSGAARALMRFYNAKEIFSNQQDSIEGLRRELAARFEQVRMEIIGCAALFSAR</sequence>
<accession>A0A0H1R8I3</accession>
<dbReference type="PIRSF" id="PIRSF011491">
    <property type="entry name" value="Mtase_YbcY_prd"/>
    <property type="match status" value="1"/>
</dbReference>
<evidence type="ECO:0000313" key="2">
    <source>
        <dbReference type="EMBL" id="KLK91359.1"/>
    </source>
</evidence>
<reference evidence="2 3" key="1">
    <citation type="submission" date="2015-05" db="EMBL/GenBank/DDBJ databases">
        <title>Draft genome sequence of Microvirga vignae strain BR3299, a novel nitrogen fixing bacteria isolated from Brazil semi-aired region.</title>
        <authorList>
            <person name="Zilli J.E."/>
            <person name="Passos S.R."/>
            <person name="Leite J."/>
            <person name="Baldani J.I."/>
            <person name="Xavier G.R."/>
            <person name="Rumjaneck N.G."/>
            <person name="Simoes-Araujo J.L."/>
        </authorList>
    </citation>
    <scope>NUCLEOTIDE SEQUENCE [LARGE SCALE GENOMIC DNA]</scope>
    <source>
        <strain evidence="2 3">BR3299</strain>
    </source>
</reference>
<dbReference type="InterPro" id="IPR016584">
    <property type="entry name" value="MeTrfase_VrtF"/>
</dbReference>
<keyword evidence="2" id="KW-0489">Methyltransferase</keyword>
<dbReference type="Pfam" id="PF08242">
    <property type="entry name" value="Methyltransf_12"/>
    <property type="match status" value="1"/>
</dbReference>
<dbReference type="OrthoDB" id="507855at2"/>
<proteinExistence type="predicted"/>